<dbReference type="RefSeq" id="WP_015282214.1">
    <property type="nucleotide sequence ID" value="NC_019940.1"/>
</dbReference>
<reference evidence="6 7" key="1">
    <citation type="submission" date="2011-09" db="EMBL/GenBank/DDBJ databases">
        <title>Complete sequence of chromosome of Thioflavicoccus mobilis 8321.</title>
        <authorList>
            <consortium name="US DOE Joint Genome Institute"/>
            <person name="Lucas S."/>
            <person name="Han J."/>
            <person name="Lapidus A."/>
            <person name="Cheng J.-F."/>
            <person name="Goodwin L."/>
            <person name="Pitluck S."/>
            <person name="Peters L."/>
            <person name="Ovchinnikova G."/>
            <person name="Lu M."/>
            <person name="Detter J.C."/>
            <person name="Han C."/>
            <person name="Tapia R."/>
            <person name="Land M."/>
            <person name="Hauser L."/>
            <person name="Kyrpides N."/>
            <person name="Ivanova N."/>
            <person name="Pagani I."/>
            <person name="Vogl K."/>
            <person name="Liu Z."/>
            <person name="Imhoff J."/>
            <person name="Thiel V."/>
            <person name="Frigaard N.-U."/>
            <person name="Bryant D."/>
            <person name="Woyke T."/>
        </authorList>
    </citation>
    <scope>NUCLEOTIDE SEQUENCE [LARGE SCALE GENOMIC DNA]</scope>
    <source>
        <strain evidence="6 7">8321</strain>
    </source>
</reference>
<dbReference type="GO" id="GO:0009055">
    <property type="term" value="F:electron transfer activity"/>
    <property type="evidence" value="ECO:0007669"/>
    <property type="project" value="InterPro"/>
</dbReference>
<dbReference type="NCBIfam" id="NF040606">
    <property type="entry name" value="CytoC_perox"/>
    <property type="match status" value="1"/>
</dbReference>
<proteinExistence type="predicted"/>
<dbReference type="SUPFAM" id="SSF46626">
    <property type="entry name" value="Cytochrome c"/>
    <property type="match status" value="1"/>
</dbReference>
<evidence type="ECO:0000256" key="2">
    <source>
        <dbReference type="ARBA" id="ARBA00022723"/>
    </source>
</evidence>
<organism evidence="6 7">
    <name type="scientific">Thioflavicoccus mobilis 8321</name>
    <dbReference type="NCBI Taxonomy" id="765912"/>
    <lineage>
        <taxon>Bacteria</taxon>
        <taxon>Pseudomonadati</taxon>
        <taxon>Pseudomonadota</taxon>
        <taxon>Gammaproteobacteria</taxon>
        <taxon>Chromatiales</taxon>
        <taxon>Chromatiaceae</taxon>
        <taxon>Thioflavicoccus</taxon>
    </lineage>
</organism>
<name>L0H220_9GAMM</name>
<evidence type="ECO:0000256" key="4">
    <source>
        <dbReference type="PROSITE-ProRule" id="PRU00433"/>
    </source>
</evidence>
<dbReference type="PROSITE" id="PS51257">
    <property type="entry name" value="PROKAR_LIPOPROTEIN"/>
    <property type="match status" value="1"/>
</dbReference>
<dbReference type="PANTHER" id="PTHR30600">
    <property type="entry name" value="CYTOCHROME C PEROXIDASE-RELATED"/>
    <property type="match status" value="1"/>
</dbReference>
<evidence type="ECO:0000313" key="7">
    <source>
        <dbReference type="Proteomes" id="UP000010816"/>
    </source>
</evidence>
<dbReference type="eggNOG" id="COG2010">
    <property type="taxonomic scope" value="Bacteria"/>
</dbReference>
<dbReference type="Pfam" id="PF21419">
    <property type="entry name" value="RoxA-like_Cyt-c"/>
    <property type="match status" value="1"/>
</dbReference>
<evidence type="ECO:0000259" key="5">
    <source>
        <dbReference type="PROSITE" id="PS51007"/>
    </source>
</evidence>
<dbReference type="PATRIC" id="fig|765912.4.peg.3348"/>
<gene>
    <name evidence="6" type="ORF">Thimo_3421</name>
</gene>
<dbReference type="HOGENOM" id="CLU_014386_1_0_6"/>
<dbReference type="GO" id="GO:0046872">
    <property type="term" value="F:metal ion binding"/>
    <property type="evidence" value="ECO:0007669"/>
    <property type="project" value="UniProtKB-KW"/>
</dbReference>
<dbReference type="STRING" id="765912.Thimo_3421"/>
<dbReference type="AlphaFoldDB" id="L0H220"/>
<dbReference type="GO" id="GO:0020037">
    <property type="term" value="F:heme binding"/>
    <property type="evidence" value="ECO:0007669"/>
    <property type="project" value="InterPro"/>
</dbReference>
<dbReference type="InterPro" id="IPR036909">
    <property type="entry name" value="Cyt_c-like_dom_sf"/>
</dbReference>
<evidence type="ECO:0000256" key="1">
    <source>
        <dbReference type="ARBA" id="ARBA00022617"/>
    </source>
</evidence>
<dbReference type="GO" id="GO:0004130">
    <property type="term" value="F:cytochrome-c peroxidase activity"/>
    <property type="evidence" value="ECO:0007669"/>
    <property type="project" value="TreeGrafter"/>
</dbReference>
<dbReference type="EMBL" id="CP003051">
    <property type="protein sequence ID" value="AGA92087.1"/>
    <property type="molecule type" value="Genomic_DNA"/>
</dbReference>
<feature type="domain" description="Cytochrome c" evidence="5">
    <location>
        <begin position="395"/>
        <end position="638"/>
    </location>
</feature>
<dbReference type="InterPro" id="IPR009056">
    <property type="entry name" value="Cyt_c-like_dom"/>
</dbReference>
<dbReference type="InterPro" id="IPR051395">
    <property type="entry name" value="Cytochrome_c_Peroxidase/MauG"/>
</dbReference>
<dbReference type="InterPro" id="IPR047758">
    <property type="entry name" value="CytoC_perox"/>
</dbReference>
<dbReference type="Gene3D" id="1.10.760.10">
    <property type="entry name" value="Cytochrome c-like domain"/>
    <property type="match status" value="1"/>
</dbReference>
<dbReference type="KEGG" id="tmb:Thimo_3421"/>
<evidence type="ECO:0000313" key="6">
    <source>
        <dbReference type="EMBL" id="AGA92087.1"/>
    </source>
</evidence>
<keyword evidence="3 4" id="KW-0408">Iron</keyword>
<accession>L0H220</accession>
<dbReference type="PROSITE" id="PS51007">
    <property type="entry name" value="CYTC"/>
    <property type="match status" value="1"/>
</dbReference>
<dbReference type="PANTHER" id="PTHR30600:SF9">
    <property type="entry name" value="BLR7738 PROTEIN"/>
    <property type="match status" value="1"/>
</dbReference>
<dbReference type="Proteomes" id="UP000010816">
    <property type="component" value="Chromosome"/>
</dbReference>
<keyword evidence="2 4" id="KW-0479">Metal-binding</keyword>
<keyword evidence="7" id="KW-1185">Reference proteome</keyword>
<sequence>MSRIAIRGPSVLTTLVLLAGCAAELPDTEPVREVRWLAQNWSPEERFWFHYAAQGTASVLVPYDWFLALEQPRLWGFGEPKLFADPDYLTRYGFIPGATSVEEEVGAGSAERRYGNAAAYDATRFPGNPDGLPVGFARTPASRNPMSDQDQLGFTCAACHTGQLEYNGVSLRIDGGPAVTNLGRFEENLILALLYTRYVPFRFDRFAERALGPDHDDKAYDELKREFGAYVSQVEGLAKGSKGREKALMSAGGAPKVEEGFARLDALNRIGNQLFVIDMLGAEGLDFDVFDNWVAVDAPVSFPQIWTTSWFTWVQYDASVEQPMVRNVGEAMGVAAQVNVGHPGPSLYRSSVQVREIAAMERLLAGAVPPTQARRFTGLNSPKWPEDLLGQIDPARRERGAALYAQYCAGCHLPPPTEPGFWDDAHWTGPTASGERFLKLEEIPLAEIGTDPAQAMILGRRPIKVPEYLNVDLTSRCNDPSDEIVTETPFAFALASVVGHTIDAWYDAHQVPPAERERLDGERPNCVKASEVYKARPLNGVWATPPFLHNASVPTLWDLLSPVAERPTEFCTGTHGFDPKKVGYETTCRDGDFHLDTRLAGNRNTGHEFRDGPRKEGVIGPALSTEQRWDLIEYLKGL</sequence>
<protein>
    <recommendedName>
        <fullName evidence="5">Cytochrome c domain-containing protein</fullName>
    </recommendedName>
</protein>
<evidence type="ECO:0000256" key="3">
    <source>
        <dbReference type="ARBA" id="ARBA00023004"/>
    </source>
</evidence>
<keyword evidence="1 4" id="KW-0349">Heme</keyword>
<dbReference type="OrthoDB" id="417271at2"/>